<organism evidence="1 2">
    <name type="scientific">Choristoneura fumiferana</name>
    <name type="common">Spruce budworm moth</name>
    <name type="synonym">Archips fumiferana</name>
    <dbReference type="NCBI Taxonomy" id="7141"/>
    <lineage>
        <taxon>Eukaryota</taxon>
        <taxon>Metazoa</taxon>
        <taxon>Ecdysozoa</taxon>
        <taxon>Arthropoda</taxon>
        <taxon>Hexapoda</taxon>
        <taxon>Insecta</taxon>
        <taxon>Pterygota</taxon>
        <taxon>Neoptera</taxon>
        <taxon>Endopterygota</taxon>
        <taxon>Lepidoptera</taxon>
        <taxon>Glossata</taxon>
        <taxon>Ditrysia</taxon>
        <taxon>Tortricoidea</taxon>
        <taxon>Tortricidae</taxon>
        <taxon>Tortricinae</taxon>
        <taxon>Choristoneura</taxon>
    </lineage>
</organism>
<proteinExistence type="predicted"/>
<protein>
    <submittedName>
        <fullName evidence="1">Uncharacterized protein</fullName>
    </submittedName>
</protein>
<evidence type="ECO:0000313" key="2">
    <source>
        <dbReference type="Proteomes" id="UP001064048"/>
    </source>
</evidence>
<gene>
    <name evidence="1" type="ORF">MSG28_003202</name>
</gene>
<accession>A0ACC0KEL6</accession>
<dbReference type="Proteomes" id="UP001064048">
    <property type="component" value="Chromosome 5"/>
</dbReference>
<sequence length="508" mass="57019">MTGVVDRLNDEEDEIVNDESLRGIREEIEKWAEASQLLVTASDNLRKCFGTQILLSLCSVTIYSIELLYQGINYMINSILLKIRQACRGVPLLGKGLPPCPPFYPFLGDLWPAAKKGVQIVPPSTPGSTTPPKSILWYPVCGYFSPPIGFHTADVACPVPFQPGSLDTHISNACFGAQYSVPDPSLKFHSLIHFFLYLNSFGLFFSFNLCFPTLPTISLLTISIRSIFVDLCCYIFLKIFILNAGQRAQNQAEELCRKLCALNNLCISEGKCLVPGAEAAACARCAAALARRLRAAPLRVRLLSSLTVQMALLADILAFVANYTIVLLQFNHGQVHWKKVKDIDSWDSLKFTSIHFQFPEKSMFLHFGENSNEWPYMLALKAEAGNFTTFYDMHLRHVVEDRAMGLKHVLSIHTQGKPRLIRDTWLFVVDRLNDEEDEIVNDESLRGIREEIEKWAEASQLLVTASDNLRKCFGTQILLSLCSVTIYSIELLYQGINYMINSAGNVNQ</sequence>
<evidence type="ECO:0000313" key="1">
    <source>
        <dbReference type="EMBL" id="KAI8434670.1"/>
    </source>
</evidence>
<reference evidence="1 2" key="1">
    <citation type="journal article" date="2022" name="Genome Biol. Evol.">
        <title>The Spruce Budworm Genome: Reconstructing the Evolutionary History of Antifreeze Proteins.</title>
        <authorList>
            <person name="Beliveau C."/>
            <person name="Gagne P."/>
            <person name="Picq S."/>
            <person name="Vernygora O."/>
            <person name="Keeling C.I."/>
            <person name="Pinkney K."/>
            <person name="Doucet D."/>
            <person name="Wen F."/>
            <person name="Johnston J.S."/>
            <person name="Maaroufi H."/>
            <person name="Boyle B."/>
            <person name="Laroche J."/>
            <person name="Dewar K."/>
            <person name="Juretic N."/>
            <person name="Blackburn G."/>
            <person name="Nisole A."/>
            <person name="Brunet B."/>
            <person name="Brandao M."/>
            <person name="Lumley L."/>
            <person name="Duan J."/>
            <person name="Quan G."/>
            <person name="Lucarotti C.J."/>
            <person name="Roe A.D."/>
            <person name="Sperling F.A.H."/>
            <person name="Levesque R.C."/>
            <person name="Cusson M."/>
        </authorList>
    </citation>
    <scope>NUCLEOTIDE SEQUENCE [LARGE SCALE GENOMIC DNA]</scope>
    <source>
        <strain evidence="1">Glfc:IPQL:Cfum</strain>
    </source>
</reference>
<name>A0ACC0KEL6_CHOFU</name>
<keyword evidence="2" id="KW-1185">Reference proteome</keyword>
<comment type="caution">
    <text evidence="1">The sequence shown here is derived from an EMBL/GenBank/DDBJ whole genome shotgun (WGS) entry which is preliminary data.</text>
</comment>
<dbReference type="EMBL" id="CM046105">
    <property type="protein sequence ID" value="KAI8434670.1"/>
    <property type="molecule type" value="Genomic_DNA"/>
</dbReference>